<evidence type="ECO:0000256" key="5">
    <source>
        <dbReference type="ARBA" id="ARBA00022691"/>
    </source>
</evidence>
<keyword evidence="8" id="KW-1185">Reference proteome</keyword>
<feature type="binding site" evidence="6">
    <location>
        <begin position="124"/>
        <end position="125"/>
    </location>
    <ligand>
        <name>S-adenosyl-L-methionine</name>
        <dbReference type="ChEBI" id="CHEBI:59789"/>
    </ligand>
</feature>
<keyword evidence="5 6" id="KW-0949">S-adenosyl-L-methionine</keyword>
<keyword evidence="1 6" id="KW-0963">Cytoplasm</keyword>
<dbReference type="HAMAP" id="MF_00074">
    <property type="entry name" value="16SrRNA_methyltr_G"/>
    <property type="match status" value="1"/>
</dbReference>
<dbReference type="GO" id="GO:0032259">
    <property type="term" value="P:methylation"/>
    <property type="evidence" value="ECO:0007669"/>
    <property type="project" value="UniProtKB-KW"/>
</dbReference>
<dbReference type="PANTHER" id="PTHR31760:SF0">
    <property type="entry name" value="S-ADENOSYL-L-METHIONINE-DEPENDENT METHYLTRANSFERASES SUPERFAMILY PROTEIN"/>
    <property type="match status" value="1"/>
</dbReference>
<keyword evidence="2 6" id="KW-0698">rRNA processing</keyword>
<comment type="catalytic activity">
    <reaction evidence="6">
        <text>guanosine(527) in 16S rRNA + S-adenosyl-L-methionine = N(7)-methylguanosine(527) in 16S rRNA + S-adenosyl-L-homocysteine</text>
        <dbReference type="Rhea" id="RHEA:42732"/>
        <dbReference type="Rhea" id="RHEA-COMP:10209"/>
        <dbReference type="Rhea" id="RHEA-COMP:10210"/>
        <dbReference type="ChEBI" id="CHEBI:57856"/>
        <dbReference type="ChEBI" id="CHEBI:59789"/>
        <dbReference type="ChEBI" id="CHEBI:74269"/>
        <dbReference type="ChEBI" id="CHEBI:74480"/>
        <dbReference type="EC" id="2.1.1.170"/>
    </reaction>
</comment>
<accession>A0ABV3Z2H2</accession>
<comment type="caution">
    <text evidence="7">The sequence shown here is derived from an EMBL/GenBank/DDBJ whole genome shotgun (WGS) entry which is preliminary data.</text>
</comment>
<evidence type="ECO:0000313" key="8">
    <source>
        <dbReference type="Proteomes" id="UP001560685"/>
    </source>
</evidence>
<keyword evidence="3 6" id="KW-0489">Methyltransferase</keyword>
<comment type="similarity">
    <text evidence="6">Belongs to the methyltransferase superfamily. RNA methyltransferase RsmG family.</text>
</comment>
<evidence type="ECO:0000313" key="7">
    <source>
        <dbReference type="EMBL" id="MEX6632748.1"/>
    </source>
</evidence>
<keyword evidence="4 6" id="KW-0808">Transferase</keyword>
<dbReference type="EMBL" id="JBEHZE010000001">
    <property type="protein sequence ID" value="MEX6632748.1"/>
    <property type="molecule type" value="Genomic_DNA"/>
</dbReference>
<reference evidence="7 8" key="1">
    <citation type="submission" date="2024-05" db="EMBL/GenBank/DDBJ databases">
        <title>Three bacterial strains, DH-69, EH-24, and ECK-19 isolated from coastal sediments.</title>
        <authorList>
            <person name="Ye Y.-Q."/>
            <person name="Du Z.-J."/>
        </authorList>
    </citation>
    <scope>NUCLEOTIDE SEQUENCE [LARGE SCALE GENOMIC DNA]</scope>
    <source>
        <strain evidence="7 8">ECK-19</strain>
    </source>
</reference>
<dbReference type="NCBIfam" id="TIGR00138">
    <property type="entry name" value="rsmG_gidB"/>
    <property type="match status" value="1"/>
</dbReference>
<feature type="binding site" evidence="6">
    <location>
        <position position="76"/>
    </location>
    <ligand>
        <name>S-adenosyl-L-methionine</name>
        <dbReference type="ChEBI" id="CHEBI:59789"/>
    </ligand>
</feature>
<evidence type="ECO:0000256" key="2">
    <source>
        <dbReference type="ARBA" id="ARBA00022552"/>
    </source>
</evidence>
<dbReference type="InterPro" id="IPR003682">
    <property type="entry name" value="rRNA_ssu_MeTfrase_G"/>
</dbReference>
<dbReference type="GO" id="GO:0008168">
    <property type="term" value="F:methyltransferase activity"/>
    <property type="evidence" value="ECO:0007669"/>
    <property type="project" value="UniProtKB-KW"/>
</dbReference>
<evidence type="ECO:0000256" key="1">
    <source>
        <dbReference type="ARBA" id="ARBA00022490"/>
    </source>
</evidence>
<evidence type="ECO:0000256" key="3">
    <source>
        <dbReference type="ARBA" id="ARBA00022603"/>
    </source>
</evidence>
<name>A0ABV3Z2H2_9PROT</name>
<comment type="function">
    <text evidence="6">Specifically methylates the N7 position of guanine in position 527 of 16S rRNA.</text>
</comment>
<organism evidence="7 8">
    <name type="scientific">Hyphococcus lacteus</name>
    <dbReference type="NCBI Taxonomy" id="3143536"/>
    <lineage>
        <taxon>Bacteria</taxon>
        <taxon>Pseudomonadati</taxon>
        <taxon>Pseudomonadota</taxon>
        <taxon>Alphaproteobacteria</taxon>
        <taxon>Parvularculales</taxon>
        <taxon>Parvularculaceae</taxon>
        <taxon>Hyphococcus</taxon>
    </lineage>
</organism>
<dbReference type="EC" id="2.1.1.170" evidence="6"/>
<sequence length="212" mass="23274">MTPQEFQDAANVPRETMDRLSVMDAVFLDWSSRHNLVARSTIENRWERHYLDSAQLGPLLPAGIASIVDFGSGAGFPGLVLAAMFADQNVSVTLIESIGKKAAFLKAAGEEMGLQNLTVIPGRIESQKLDKKPDIITARALARVDKLLGYGVGIQKKTTKYYLLKGQDVEGELTEATKSWHMEVIRHRSRTNADATILEIGNVARARKSSHG</sequence>
<gene>
    <name evidence="6 7" type="primary">rsmG</name>
    <name evidence="7" type="ORF">ABFZ84_04230</name>
</gene>
<feature type="binding site" evidence="6">
    <location>
        <position position="139"/>
    </location>
    <ligand>
        <name>S-adenosyl-L-methionine</name>
        <dbReference type="ChEBI" id="CHEBI:59789"/>
    </ligand>
</feature>
<dbReference type="InterPro" id="IPR029063">
    <property type="entry name" value="SAM-dependent_MTases_sf"/>
</dbReference>
<evidence type="ECO:0000256" key="4">
    <source>
        <dbReference type="ARBA" id="ARBA00022679"/>
    </source>
</evidence>
<dbReference type="Proteomes" id="UP001560685">
    <property type="component" value="Unassembled WGS sequence"/>
</dbReference>
<protein>
    <recommendedName>
        <fullName evidence="6">Ribosomal RNA small subunit methyltransferase G</fullName>
        <ecNumber evidence="6">2.1.1.170</ecNumber>
    </recommendedName>
    <alternativeName>
        <fullName evidence="6">16S rRNA 7-methylguanosine methyltransferase</fullName>
        <shortName evidence="6">16S rRNA m7G methyltransferase</shortName>
    </alternativeName>
</protein>
<dbReference type="Gene3D" id="3.40.50.150">
    <property type="entry name" value="Vaccinia Virus protein VP39"/>
    <property type="match status" value="1"/>
</dbReference>
<dbReference type="SUPFAM" id="SSF53335">
    <property type="entry name" value="S-adenosyl-L-methionine-dependent methyltransferases"/>
    <property type="match status" value="1"/>
</dbReference>
<proteinExistence type="inferred from homology"/>
<comment type="subcellular location">
    <subcellularLocation>
        <location evidence="6">Cytoplasm</location>
    </subcellularLocation>
</comment>
<dbReference type="RefSeq" id="WP_369312676.1">
    <property type="nucleotide sequence ID" value="NZ_JBEHZE010000001.1"/>
</dbReference>
<feature type="binding site" evidence="6">
    <location>
        <position position="71"/>
    </location>
    <ligand>
        <name>S-adenosyl-L-methionine</name>
        <dbReference type="ChEBI" id="CHEBI:59789"/>
    </ligand>
</feature>
<dbReference type="Pfam" id="PF02527">
    <property type="entry name" value="GidB"/>
    <property type="match status" value="1"/>
</dbReference>
<dbReference type="PANTHER" id="PTHR31760">
    <property type="entry name" value="S-ADENOSYL-L-METHIONINE-DEPENDENT METHYLTRANSFERASES SUPERFAMILY PROTEIN"/>
    <property type="match status" value="1"/>
</dbReference>
<comment type="caution">
    <text evidence="6">Lacks conserved residue(s) required for the propagation of feature annotation.</text>
</comment>
<evidence type="ECO:0000256" key="6">
    <source>
        <dbReference type="HAMAP-Rule" id="MF_00074"/>
    </source>
</evidence>